<proteinExistence type="predicted"/>
<protein>
    <submittedName>
        <fullName evidence="1">Uncharacterized protein</fullName>
    </submittedName>
</protein>
<sequence>MAAQHDGTRILHGRKRPAESDPDGDRPLAKRFNDLHIDPVALYNHHHHPHHHDHTFTPSTSQETPGSPDVMLLDDQKHKIYVQDLDRELAEVDLPGNSVVFLPGIEETWATVPRLMLADSKNSCNELVLYREPVSLLEPGKNSNVRRALVETRERARARQKAQVSPFTSVSRGTLTPSDGVYAKAGNSNETEGGDMMEIDWANT</sequence>
<evidence type="ECO:0000313" key="2">
    <source>
        <dbReference type="Proteomes" id="UP001177260"/>
    </source>
</evidence>
<comment type="caution">
    <text evidence="1">The sequence shown here is derived from an EMBL/GenBank/DDBJ whole genome shotgun (WGS) entry which is preliminary data.</text>
</comment>
<name>A0ACC3AVR9_9EURO</name>
<dbReference type="EMBL" id="JAOPJF010000057">
    <property type="protein sequence ID" value="KAK1141917.1"/>
    <property type="molecule type" value="Genomic_DNA"/>
</dbReference>
<dbReference type="Proteomes" id="UP001177260">
    <property type="component" value="Unassembled WGS sequence"/>
</dbReference>
<reference evidence="1 2" key="1">
    <citation type="journal article" date="2023" name="ACS Omega">
        <title>Identification of the Neoaspergillic Acid Biosynthesis Gene Cluster by Establishing an In Vitro CRISPR-Ribonucleoprotein Genetic System in Aspergillus melleus.</title>
        <authorList>
            <person name="Yuan B."/>
            <person name="Grau M.F."/>
            <person name="Murata R.M."/>
            <person name="Torok T."/>
            <person name="Venkateswaran K."/>
            <person name="Stajich J.E."/>
            <person name="Wang C.C.C."/>
        </authorList>
    </citation>
    <scope>NUCLEOTIDE SEQUENCE [LARGE SCALE GENOMIC DNA]</scope>
    <source>
        <strain evidence="1 2">IMV 1140</strain>
    </source>
</reference>
<keyword evidence="2" id="KW-1185">Reference proteome</keyword>
<organism evidence="1 2">
    <name type="scientific">Aspergillus melleus</name>
    <dbReference type="NCBI Taxonomy" id="138277"/>
    <lineage>
        <taxon>Eukaryota</taxon>
        <taxon>Fungi</taxon>
        <taxon>Dikarya</taxon>
        <taxon>Ascomycota</taxon>
        <taxon>Pezizomycotina</taxon>
        <taxon>Eurotiomycetes</taxon>
        <taxon>Eurotiomycetidae</taxon>
        <taxon>Eurotiales</taxon>
        <taxon>Aspergillaceae</taxon>
        <taxon>Aspergillus</taxon>
        <taxon>Aspergillus subgen. Circumdati</taxon>
    </lineage>
</organism>
<gene>
    <name evidence="1" type="ORF">N8T08_008328</name>
</gene>
<evidence type="ECO:0000313" key="1">
    <source>
        <dbReference type="EMBL" id="KAK1141917.1"/>
    </source>
</evidence>
<accession>A0ACC3AVR9</accession>